<keyword evidence="8" id="KW-0333">Golgi apparatus</keyword>
<evidence type="ECO:0000256" key="7">
    <source>
        <dbReference type="ARBA" id="ARBA00022989"/>
    </source>
</evidence>
<evidence type="ECO:0000256" key="8">
    <source>
        <dbReference type="ARBA" id="ARBA00023034"/>
    </source>
</evidence>
<dbReference type="AlphaFoldDB" id="A0A7R8WA41"/>
<organism evidence="14">
    <name type="scientific">Cyprideis torosa</name>
    <dbReference type="NCBI Taxonomy" id="163714"/>
    <lineage>
        <taxon>Eukaryota</taxon>
        <taxon>Metazoa</taxon>
        <taxon>Ecdysozoa</taxon>
        <taxon>Arthropoda</taxon>
        <taxon>Crustacea</taxon>
        <taxon>Oligostraca</taxon>
        <taxon>Ostracoda</taxon>
        <taxon>Podocopa</taxon>
        <taxon>Podocopida</taxon>
        <taxon>Cytherocopina</taxon>
        <taxon>Cytheroidea</taxon>
        <taxon>Cytherideidae</taxon>
        <taxon>Cyprideis</taxon>
    </lineage>
</organism>
<evidence type="ECO:0000256" key="1">
    <source>
        <dbReference type="ARBA" id="ARBA00004447"/>
    </source>
</evidence>
<proteinExistence type="inferred from homology"/>
<dbReference type="EMBL" id="OB660517">
    <property type="protein sequence ID" value="CAD7225167.1"/>
    <property type="molecule type" value="Genomic_DNA"/>
</dbReference>
<dbReference type="GO" id="GO:0032580">
    <property type="term" value="C:Golgi cisterna membrane"/>
    <property type="evidence" value="ECO:0007669"/>
    <property type="project" value="UniProtKB-SubCell"/>
</dbReference>
<evidence type="ECO:0000256" key="5">
    <source>
        <dbReference type="ARBA" id="ARBA00022692"/>
    </source>
</evidence>
<keyword evidence="3" id="KW-0328">Glycosyltransferase</keyword>
<evidence type="ECO:0000256" key="2">
    <source>
        <dbReference type="ARBA" id="ARBA00006003"/>
    </source>
</evidence>
<comment type="catalytic activity">
    <reaction evidence="12">
        <text>a beta-D-galactoside + CMP-N-acetyl-beta-neuraminate = an N-acetyl-alpha-neuraminyl-(2-&gt;6)-beta-D-galactosyl derivative + CMP + H(+)</text>
        <dbReference type="Rhea" id="RHEA:52104"/>
        <dbReference type="ChEBI" id="CHEBI:15378"/>
        <dbReference type="ChEBI" id="CHEBI:28034"/>
        <dbReference type="ChEBI" id="CHEBI:57812"/>
        <dbReference type="ChEBI" id="CHEBI:60377"/>
        <dbReference type="ChEBI" id="CHEBI:136398"/>
        <dbReference type="EC" id="2.4.3.1"/>
    </reaction>
</comment>
<keyword evidence="4" id="KW-0808">Transferase</keyword>
<dbReference type="GO" id="GO:0097503">
    <property type="term" value="P:sialylation"/>
    <property type="evidence" value="ECO:0007669"/>
    <property type="project" value="TreeGrafter"/>
</dbReference>
<dbReference type="PANTHER" id="PTHR46059:SF1">
    <property type="entry name" value="BETA-GALACTOSIDE ALPHA-2,6-SIALYLTRANSFERASE"/>
    <property type="match status" value="1"/>
</dbReference>
<evidence type="ECO:0000256" key="6">
    <source>
        <dbReference type="ARBA" id="ARBA00022968"/>
    </source>
</evidence>
<keyword evidence="7" id="KW-1133">Transmembrane helix</keyword>
<comment type="subcellular location">
    <subcellularLocation>
        <location evidence="1">Golgi apparatus</location>
        <location evidence="1">Golgi stack membrane</location>
        <topology evidence="1">Single-pass type II membrane protein</topology>
    </subcellularLocation>
</comment>
<keyword evidence="5" id="KW-0812">Transmembrane</keyword>
<evidence type="ECO:0000256" key="12">
    <source>
        <dbReference type="ARBA" id="ARBA00034249"/>
    </source>
</evidence>
<gene>
    <name evidence="14" type="ORF">CTOB1V02_LOCUS3113</name>
</gene>
<keyword evidence="6" id="KW-0735">Signal-anchor</keyword>
<evidence type="ECO:0000256" key="9">
    <source>
        <dbReference type="ARBA" id="ARBA00023136"/>
    </source>
</evidence>
<dbReference type="EC" id="2.4.3.1" evidence="13"/>
<dbReference type="OrthoDB" id="10264956at2759"/>
<evidence type="ECO:0000256" key="11">
    <source>
        <dbReference type="ARBA" id="ARBA00023180"/>
    </source>
</evidence>
<dbReference type="Gene3D" id="3.90.1480.20">
    <property type="entry name" value="Glycosyl transferase family 29"/>
    <property type="match status" value="1"/>
</dbReference>
<reference evidence="14" key="1">
    <citation type="submission" date="2020-11" db="EMBL/GenBank/DDBJ databases">
        <authorList>
            <person name="Tran Van P."/>
        </authorList>
    </citation>
    <scope>NUCLEOTIDE SEQUENCE</scope>
</reference>
<protein>
    <recommendedName>
        <fullName evidence="13">beta-galactoside alpha-(2,6)-sialyltransferase</fullName>
        <ecNumber evidence="13">2.4.3.1</ecNumber>
    </recommendedName>
</protein>
<dbReference type="PANTHER" id="PTHR46059">
    <property type="entry name" value="BETA-GALACTOSIDE ALPHA-2,6-SIALYLTRANSFERASE"/>
    <property type="match status" value="1"/>
</dbReference>
<keyword evidence="9" id="KW-0472">Membrane</keyword>
<accession>A0A7R8WA41</accession>
<dbReference type="InterPro" id="IPR001675">
    <property type="entry name" value="Glyco_trans_29"/>
</dbReference>
<dbReference type="GO" id="GO:0003835">
    <property type="term" value="F:beta-galactoside alpha-2,6-sialyltransferase activity"/>
    <property type="evidence" value="ECO:0007669"/>
    <property type="project" value="UniProtKB-EC"/>
</dbReference>
<keyword evidence="11" id="KW-0325">Glycoprotein</keyword>
<sequence length="413" mass="48229">MRIQALRKSRSWSCSYLPSWALYCVSFLWCFYVHQSSMYHSKIYYIQLLGEDWNLVARDWPTTLNGFAEMIERMLMESMGTSQVPDSLPRNFPFELVGSLQNSSRLELRCLLNKVSRSEVLRDDPFVSEQLFGNDNRFPSKPFMDQQKPLESCAVVSSSTNILRSNSDSHDAVIRYNHAPTEGFEKDVGTKESFRFINGRVLRFFTTVTSPLWDFFANPFAKFWTKFSKDHPTVPVLHVPEFDKGEKPTSKAVPLAKIMRLFHGNPDRPFHYFTQEFSVQAWDILQGFSHKFILPNKGATAGFFGVVIFLPYCQTLRAFEFIPSFRWDPSGWNCHYYETASFTNTCFMKSGHANSAQLNFLLRINEASKENVYRNGYMSFSLLSREDLKKCESILQKWPFKEFVERWKQKKHL</sequence>
<name>A0A7R8WA41_9CRUS</name>
<comment type="similarity">
    <text evidence="2">Belongs to the glycosyltransferase 29 family.</text>
</comment>
<evidence type="ECO:0000256" key="13">
    <source>
        <dbReference type="ARBA" id="ARBA00034329"/>
    </source>
</evidence>
<dbReference type="Pfam" id="PF00777">
    <property type="entry name" value="Glyco_transf_29"/>
    <property type="match status" value="1"/>
</dbReference>
<evidence type="ECO:0000256" key="4">
    <source>
        <dbReference type="ARBA" id="ARBA00022679"/>
    </source>
</evidence>
<keyword evidence="10" id="KW-1015">Disulfide bond</keyword>
<dbReference type="InterPro" id="IPR038578">
    <property type="entry name" value="GT29-like_sf"/>
</dbReference>
<evidence type="ECO:0000313" key="14">
    <source>
        <dbReference type="EMBL" id="CAD7225167.1"/>
    </source>
</evidence>
<evidence type="ECO:0000256" key="3">
    <source>
        <dbReference type="ARBA" id="ARBA00022676"/>
    </source>
</evidence>
<evidence type="ECO:0000256" key="10">
    <source>
        <dbReference type="ARBA" id="ARBA00023157"/>
    </source>
</evidence>